<comment type="caution">
    <text evidence="1">The sequence shown here is derived from an EMBL/GenBank/DDBJ whole genome shotgun (WGS) entry which is preliminary data.</text>
</comment>
<name>A0A811V0A2_CERCA</name>
<feature type="non-terminal residue" evidence="1">
    <location>
        <position position="1"/>
    </location>
</feature>
<sequence length="59" mass="5949">LYASTRSVAVRAAQSTNELILGARLTSSLYECDLVIGAAAASVVCAVVDTAVIDIAAPP</sequence>
<keyword evidence="2" id="KW-1185">Reference proteome</keyword>
<dbReference type="AlphaFoldDB" id="A0A811V0A2"/>
<evidence type="ECO:0000313" key="2">
    <source>
        <dbReference type="Proteomes" id="UP000606786"/>
    </source>
</evidence>
<accession>A0A811V0A2</accession>
<organism evidence="1 2">
    <name type="scientific">Ceratitis capitata</name>
    <name type="common">Mediterranean fruit fly</name>
    <name type="synonym">Tephritis capitata</name>
    <dbReference type="NCBI Taxonomy" id="7213"/>
    <lineage>
        <taxon>Eukaryota</taxon>
        <taxon>Metazoa</taxon>
        <taxon>Ecdysozoa</taxon>
        <taxon>Arthropoda</taxon>
        <taxon>Hexapoda</taxon>
        <taxon>Insecta</taxon>
        <taxon>Pterygota</taxon>
        <taxon>Neoptera</taxon>
        <taxon>Endopterygota</taxon>
        <taxon>Diptera</taxon>
        <taxon>Brachycera</taxon>
        <taxon>Muscomorpha</taxon>
        <taxon>Tephritoidea</taxon>
        <taxon>Tephritidae</taxon>
        <taxon>Ceratitis</taxon>
        <taxon>Ceratitis</taxon>
    </lineage>
</organism>
<reference evidence="1" key="1">
    <citation type="submission" date="2020-11" db="EMBL/GenBank/DDBJ databases">
        <authorList>
            <person name="Whitehead M."/>
        </authorList>
    </citation>
    <scope>NUCLEOTIDE SEQUENCE</scope>
    <source>
        <strain evidence="1">EGII</strain>
    </source>
</reference>
<evidence type="ECO:0000313" key="1">
    <source>
        <dbReference type="EMBL" id="CAD7004291.1"/>
    </source>
</evidence>
<dbReference type="Proteomes" id="UP000606786">
    <property type="component" value="Unassembled WGS sequence"/>
</dbReference>
<proteinExistence type="predicted"/>
<gene>
    <name evidence="1" type="ORF">CCAP1982_LOCUS12711</name>
</gene>
<dbReference type="EMBL" id="CAJHJT010000034">
    <property type="protein sequence ID" value="CAD7004291.1"/>
    <property type="molecule type" value="Genomic_DNA"/>
</dbReference>
<protein>
    <submittedName>
        <fullName evidence="1">(Mediterranean fruit fly) hypothetical protein</fullName>
    </submittedName>
</protein>